<gene>
    <name evidence="8" type="ORF">GOM49_12050</name>
</gene>
<evidence type="ECO:0000256" key="4">
    <source>
        <dbReference type="ARBA" id="ARBA00022801"/>
    </source>
</evidence>
<keyword evidence="4" id="KW-0378">Hydrolase</keyword>
<dbReference type="InterPro" id="IPR020084">
    <property type="entry name" value="NUDIX_hydrolase_CS"/>
</dbReference>
<organism evidence="8 9">
    <name type="scientific">Clostridium bovifaecis</name>
    <dbReference type="NCBI Taxonomy" id="2184719"/>
    <lineage>
        <taxon>Bacteria</taxon>
        <taxon>Bacillati</taxon>
        <taxon>Bacillota</taxon>
        <taxon>Clostridia</taxon>
        <taxon>Eubacteriales</taxon>
        <taxon>Clostridiaceae</taxon>
        <taxon>Clostridium</taxon>
    </lineage>
</organism>
<name>A0A6I6FD08_9CLOT</name>
<dbReference type="InterPro" id="IPR045121">
    <property type="entry name" value="CoAse"/>
</dbReference>
<dbReference type="Pfam" id="PF00293">
    <property type="entry name" value="NUDIX"/>
    <property type="match status" value="1"/>
</dbReference>
<dbReference type="InterPro" id="IPR015797">
    <property type="entry name" value="NUDIX_hydrolase-like_dom_sf"/>
</dbReference>
<dbReference type="GO" id="GO:0046872">
    <property type="term" value="F:metal ion binding"/>
    <property type="evidence" value="ECO:0007669"/>
    <property type="project" value="UniProtKB-KW"/>
</dbReference>
<sequence length="204" mass="23896">MENIEKIFKDRKSNPIGKFHKSAVMILLLEENNELYVLFEKRALNLRKQPGDISFPGGAIEEGESPREAAIRETEEELNINREDIEVIGEMDYFISPYNSVMFPFVGKLKTKDINPSEDEVDHVFKVPLKFFLENEPIVHEVELRSHLGENFPFHFIHGGKDYKFMTRKYNQYFYVFGDYVIWGFTAQVVKRFIEILLSGGVEY</sequence>
<evidence type="ECO:0000256" key="2">
    <source>
        <dbReference type="ARBA" id="ARBA00001946"/>
    </source>
</evidence>
<dbReference type="AlphaFoldDB" id="A0A6I6FD08"/>
<dbReference type="Gene3D" id="3.90.79.10">
    <property type="entry name" value="Nucleoside Triphosphate Pyrophosphohydrolase"/>
    <property type="match status" value="1"/>
</dbReference>
<comment type="cofactor">
    <cofactor evidence="2">
        <name>Mg(2+)</name>
        <dbReference type="ChEBI" id="CHEBI:18420"/>
    </cofactor>
</comment>
<evidence type="ECO:0000256" key="1">
    <source>
        <dbReference type="ARBA" id="ARBA00001936"/>
    </source>
</evidence>
<dbReference type="EMBL" id="CP046522">
    <property type="protein sequence ID" value="QGU95725.1"/>
    <property type="molecule type" value="Genomic_DNA"/>
</dbReference>
<dbReference type="PANTHER" id="PTHR12992">
    <property type="entry name" value="NUDIX HYDROLASE"/>
    <property type="match status" value="1"/>
</dbReference>
<protein>
    <submittedName>
        <fullName evidence="8">NUDIX domain-containing protein</fullName>
    </submittedName>
</protein>
<accession>A0A6I6FD08</accession>
<evidence type="ECO:0000313" key="9">
    <source>
        <dbReference type="Proteomes" id="UP000422764"/>
    </source>
</evidence>
<dbReference type="InterPro" id="IPR000086">
    <property type="entry name" value="NUDIX_hydrolase_dom"/>
</dbReference>
<evidence type="ECO:0000256" key="5">
    <source>
        <dbReference type="ARBA" id="ARBA00022842"/>
    </source>
</evidence>
<keyword evidence="6" id="KW-0464">Manganese</keyword>
<dbReference type="GO" id="GO:0010945">
    <property type="term" value="F:coenzyme A diphosphatase activity"/>
    <property type="evidence" value="ECO:0007669"/>
    <property type="project" value="InterPro"/>
</dbReference>
<proteinExistence type="predicted"/>
<evidence type="ECO:0000256" key="3">
    <source>
        <dbReference type="ARBA" id="ARBA00022723"/>
    </source>
</evidence>
<dbReference type="SUPFAM" id="SSF55811">
    <property type="entry name" value="Nudix"/>
    <property type="match status" value="1"/>
</dbReference>
<dbReference type="Proteomes" id="UP000422764">
    <property type="component" value="Chromosome"/>
</dbReference>
<dbReference type="CDD" id="cd03426">
    <property type="entry name" value="NUDIX_CoAse_Nudt7"/>
    <property type="match status" value="1"/>
</dbReference>
<keyword evidence="3" id="KW-0479">Metal-binding</keyword>
<reference evidence="8 9" key="1">
    <citation type="submission" date="2019-12" db="EMBL/GenBank/DDBJ databases">
        <title>Genome sequenceing of Clostridium bovifaecis.</title>
        <authorList>
            <person name="Yao Y."/>
        </authorList>
    </citation>
    <scope>NUCLEOTIDE SEQUENCE [LARGE SCALE GENOMIC DNA]</scope>
    <source>
        <strain evidence="8 9">BXX</strain>
    </source>
</reference>
<evidence type="ECO:0000313" key="8">
    <source>
        <dbReference type="EMBL" id="QGU95725.1"/>
    </source>
</evidence>
<comment type="cofactor">
    <cofactor evidence="1">
        <name>Mn(2+)</name>
        <dbReference type="ChEBI" id="CHEBI:29035"/>
    </cofactor>
</comment>
<evidence type="ECO:0000256" key="6">
    <source>
        <dbReference type="ARBA" id="ARBA00023211"/>
    </source>
</evidence>
<evidence type="ECO:0000259" key="7">
    <source>
        <dbReference type="PROSITE" id="PS51462"/>
    </source>
</evidence>
<dbReference type="PANTHER" id="PTHR12992:SF11">
    <property type="entry name" value="MITOCHONDRIAL COENZYME A DIPHOSPHATASE NUDT8"/>
    <property type="match status" value="1"/>
</dbReference>
<feature type="domain" description="Nudix hydrolase" evidence="7">
    <location>
        <begin position="19"/>
        <end position="150"/>
    </location>
</feature>
<dbReference type="PROSITE" id="PS00893">
    <property type="entry name" value="NUDIX_BOX"/>
    <property type="match status" value="1"/>
</dbReference>
<keyword evidence="5" id="KW-0460">Magnesium</keyword>
<keyword evidence="9" id="KW-1185">Reference proteome</keyword>
<dbReference type="PROSITE" id="PS51462">
    <property type="entry name" value="NUDIX"/>
    <property type="match status" value="1"/>
</dbReference>